<sequence>MREPPMPNYDYSTEKLVRAYKQAVDDIFRELDRLDITSISRDNGIATLSEVARILSALDKESAEWVRVNIPLAASNGIADAIYVLGAAPTIEEARSIAKFNRMNKAMTNAVIADTQEDLLAVTKNIKRRVRNAVRKVTAESMRANMAKGVNGRRTINRDVLTRLRKTLGDSLNTGIIDAAGRRWKPEVYVDMVTRTKMMFAHMEGTINEAVGREVYYGRISKHGAKDACGLWEGRIVKLTPDAPGDYPYLEDLRGRRDIFHPRCRHLVSPIRTPE</sequence>
<name>A0AAP3DMP7_BRELA</name>
<dbReference type="Pfam" id="PF06152">
    <property type="entry name" value="Phage_min_cap2"/>
    <property type="match status" value="1"/>
</dbReference>
<reference evidence="1" key="1">
    <citation type="submission" date="2022-09" db="EMBL/GenBank/DDBJ databases">
        <title>Genome analysis and characterization of larvicidal activity of Brevibacillus strains.</title>
        <authorList>
            <person name="Patrusheva E.V."/>
            <person name="Izotova A.O."/>
            <person name="Toshchakov S.V."/>
            <person name="Sineoky S.P."/>
        </authorList>
    </citation>
    <scope>NUCLEOTIDE SEQUENCE</scope>
    <source>
        <strain evidence="1">VKPM_B-13247</strain>
    </source>
</reference>
<proteinExistence type="predicted"/>
<dbReference type="EMBL" id="JAPTNE010000083">
    <property type="protein sequence ID" value="MCZ0810440.1"/>
    <property type="molecule type" value="Genomic_DNA"/>
</dbReference>
<evidence type="ECO:0000313" key="1">
    <source>
        <dbReference type="EMBL" id="MCZ0810440.1"/>
    </source>
</evidence>
<accession>A0AAP3DMP7</accession>
<gene>
    <name evidence="1" type="ORF">O0554_26780</name>
</gene>
<evidence type="ECO:0000313" key="2">
    <source>
        <dbReference type="Proteomes" id="UP001077662"/>
    </source>
</evidence>
<dbReference type="GO" id="GO:0005198">
    <property type="term" value="F:structural molecule activity"/>
    <property type="evidence" value="ECO:0007669"/>
    <property type="project" value="InterPro"/>
</dbReference>
<dbReference type="RefSeq" id="WP_258435084.1">
    <property type="nucleotide sequence ID" value="NZ_JANSGW010000083.1"/>
</dbReference>
<dbReference type="InterPro" id="IPR009319">
    <property type="entry name" value="Phage_A118_VSP1"/>
</dbReference>
<protein>
    <submittedName>
        <fullName evidence="1">Phage minor capsid protein</fullName>
    </submittedName>
</protein>
<dbReference type="AlphaFoldDB" id="A0AAP3DMP7"/>
<comment type="caution">
    <text evidence="1">The sequence shown here is derived from an EMBL/GenBank/DDBJ whole genome shotgun (WGS) entry which is preliminary data.</text>
</comment>
<dbReference type="Proteomes" id="UP001077662">
    <property type="component" value="Unassembled WGS sequence"/>
</dbReference>
<organism evidence="1 2">
    <name type="scientific">Brevibacillus laterosporus</name>
    <name type="common">Bacillus laterosporus</name>
    <dbReference type="NCBI Taxonomy" id="1465"/>
    <lineage>
        <taxon>Bacteria</taxon>
        <taxon>Bacillati</taxon>
        <taxon>Bacillota</taxon>
        <taxon>Bacilli</taxon>
        <taxon>Bacillales</taxon>
        <taxon>Paenibacillaceae</taxon>
        <taxon>Brevibacillus</taxon>
    </lineage>
</organism>